<dbReference type="AlphaFoldDB" id="A0A3B0VEH8"/>
<protein>
    <recommendedName>
        <fullName evidence="2">Gll0560 protein</fullName>
    </recommendedName>
</protein>
<dbReference type="SUPFAM" id="SSF63825">
    <property type="entry name" value="YWTD domain"/>
    <property type="match status" value="1"/>
</dbReference>
<reference evidence="1" key="1">
    <citation type="submission" date="2018-06" db="EMBL/GenBank/DDBJ databases">
        <authorList>
            <person name="Zhirakovskaya E."/>
        </authorList>
    </citation>
    <scope>NUCLEOTIDE SEQUENCE</scope>
</reference>
<dbReference type="PROSITE" id="PS51257">
    <property type="entry name" value="PROKAR_LIPOPROTEIN"/>
    <property type="match status" value="1"/>
</dbReference>
<proteinExistence type="predicted"/>
<evidence type="ECO:0000313" key="1">
    <source>
        <dbReference type="EMBL" id="VAW30234.1"/>
    </source>
</evidence>
<sequence>MKSFFSLFSLSLLIVISSGCKTSNISPQKQPSAGPQLLFTLNIDPDALNYAFAADTISYVIDKNLRENSGLLYSRINQNILWGEQDSGNGQFLYLYTTTGHFLKKIRLLNTNTHDAEDIAYGPNEKGVYNQIFLADIGDNKNSRSTVDIYTYNEPLFPDTTSIPGQMTAVKKIRLKYPKFRENAEALFVDPLTNRIYIFSKAASVSHVYTLDFPYNYSHVNSLKHVGDINVRFQKVTAADISRDGMNILLKTYDYILYWKRKPGESLNKTFTRMPMMLPYKPEVQGEAVTWGKASDEYYTFSEESHGVIPKLFFYRKKQTTSQQ</sequence>
<name>A0A3B0VEH8_9ZZZZ</name>
<evidence type="ECO:0008006" key="2">
    <source>
        <dbReference type="Google" id="ProtNLM"/>
    </source>
</evidence>
<dbReference type="EMBL" id="UOET01000490">
    <property type="protein sequence ID" value="VAW30234.1"/>
    <property type="molecule type" value="Genomic_DNA"/>
</dbReference>
<organism evidence="1">
    <name type="scientific">hydrothermal vent metagenome</name>
    <dbReference type="NCBI Taxonomy" id="652676"/>
    <lineage>
        <taxon>unclassified sequences</taxon>
        <taxon>metagenomes</taxon>
        <taxon>ecological metagenomes</taxon>
    </lineage>
</organism>
<accession>A0A3B0VEH8</accession>
<gene>
    <name evidence="1" type="ORF">MNBD_BACTEROID07-2056</name>
</gene>